<protein>
    <submittedName>
        <fullName evidence="3">Uncharacterized protein</fullName>
    </submittedName>
</protein>
<accession>A0AA88VZA1</accession>
<reference evidence="3" key="1">
    <citation type="submission" date="2022-12" db="EMBL/GenBank/DDBJ databases">
        <title>Draft genome assemblies for two species of Escallonia (Escalloniales).</title>
        <authorList>
            <person name="Chanderbali A."/>
            <person name="Dervinis C."/>
            <person name="Anghel I."/>
            <person name="Soltis D."/>
            <person name="Soltis P."/>
            <person name="Zapata F."/>
        </authorList>
    </citation>
    <scope>NUCLEOTIDE SEQUENCE</scope>
    <source>
        <strain evidence="3">UCBG64.0493</strain>
        <tissue evidence="3">Leaf</tissue>
    </source>
</reference>
<keyword evidence="2" id="KW-0732">Signal</keyword>
<gene>
    <name evidence="3" type="ORF">RJ639_004820</name>
</gene>
<keyword evidence="4" id="KW-1185">Reference proteome</keyword>
<dbReference type="AlphaFoldDB" id="A0AA88VZA1"/>
<feature type="region of interest" description="Disordered" evidence="1">
    <location>
        <begin position="238"/>
        <end position="269"/>
    </location>
</feature>
<feature type="non-terminal residue" evidence="3">
    <location>
        <position position="1"/>
    </location>
</feature>
<proteinExistence type="predicted"/>
<dbReference type="PANTHER" id="PTHR33431:SF2">
    <property type="entry name" value="CAMP-DEPENDENT PROTEIN KINASE CATALYTIC SUBUNIT-LIKE"/>
    <property type="match status" value="1"/>
</dbReference>
<dbReference type="EMBL" id="JAVXUP010000948">
    <property type="protein sequence ID" value="KAK3018236.1"/>
    <property type="molecule type" value="Genomic_DNA"/>
</dbReference>
<comment type="caution">
    <text evidence="3">The sequence shown here is derived from an EMBL/GenBank/DDBJ whole genome shotgun (WGS) entry which is preliminary data.</text>
</comment>
<organism evidence="3 4">
    <name type="scientific">Escallonia herrerae</name>
    <dbReference type="NCBI Taxonomy" id="1293975"/>
    <lineage>
        <taxon>Eukaryota</taxon>
        <taxon>Viridiplantae</taxon>
        <taxon>Streptophyta</taxon>
        <taxon>Embryophyta</taxon>
        <taxon>Tracheophyta</taxon>
        <taxon>Spermatophyta</taxon>
        <taxon>Magnoliopsida</taxon>
        <taxon>eudicotyledons</taxon>
        <taxon>Gunneridae</taxon>
        <taxon>Pentapetalae</taxon>
        <taxon>asterids</taxon>
        <taxon>campanulids</taxon>
        <taxon>Escalloniales</taxon>
        <taxon>Escalloniaceae</taxon>
        <taxon>Escallonia</taxon>
    </lineage>
</organism>
<feature type="signal peptide" evidence="2">
    <location>
        <begin position="1"/>
        <end position="22"/>
    </location>
</feature>
<dbReference type="PANTHER" id="PTHR33431">
    <property type="entry name" value="ENABLED-LIKE PROTEIN (DUF1635)"/>
    <property type="match status" value="1"/>
</dbReference>
<dbReference type="Proteomes" id="UP001188597">
    <property type="component" value="Unassembled WGS sequence"/>
</dbReference>
<feature type="non-terminal residue" evidence="3">
    <location>
        <position position="269"/>
    </location>
</feature>
<name>A0AA88VZA1_9ASTE</name>
<dbReference type="Pfam" id="PF07795">
    <property type="entry name" value="DUF1635"/>
    <property type="match status" value="1"/>
</dbReference>
<evidence type="ECO:0000256" key="1">
    <source>
        <dbReference type="SAM" id="MobiDB-lite"/>
    </source>
</evidence>
<sequence length="269" mass="29426">GARTTHLSLSLSLSLLLTNTVTRKMEDQCSTLSWGYYYQEEGFEELKHALLYTTLELQTTIQCAHEELATKADELVYLRGVLNRTIKERDEAHSKCQSLILDTLLLQQLRQAEGASLIGTTRNEDEPTFLGGDSKSNHGFSYSGCDENVTVSPGTEQIPPSPIGPVPLPLPPSLSPSETDVIEELASKKALPQRGKFLQALMEAGPLLQTLLLAGPLPQWQYPPPQLNSIDIPPVSISSPAPRTDCFGKKRGLLKCEGSDSSSNPKNQK</sequence>
<dbReference type="InterPro" id="IPR012862">
    <property type="entry name" value="DUF1635"/>
</dbReference>
<feature type="chain" id="PRO_5041703177" evidence="2">
    <location>
        <begin position="23"/>
        <end position="269"/>
    </location>
</feature>
<feature type="compositionally biased region" description="Polar residues" evidence="1">
    <location>
        <begin position="259"/>
        <end position="269"/>
    </location>
</feature>
<evidence type="ECO:0000313" key="4">
    <source>
        <dbReference type="Proteomes" id="UP001188597"/>
    </source>
</evidence>
<evidence type="ECO:0000256" key="2">
    <source>
        <dbReference type="SAM" id="SignalP"/>
    </source>
</evidence>
<evidence type="ECO:0000313" key="3">
    <source>
        <dbReference type="EMBL" id="KAK3018236.1"/>
    </source>
</evidence>